<dbReference type="GO" id="GO:0033214">
    <property type="term" value="P:siderophore-iron import into cell"/>
    <property type="evidence" value="ECO:0007669"/>
    <property type="project" value="TreeGrafter"/>
</dbReference>
<dbReference type="PANTHER" id="PTHR30472:SF65">
    <property type="entry name" value="SIDEROPHORE TRANSPORT SYSTEM PERMEASE PROTEIN YFIZ-RELATED"/>
    <property type="match status" value="1"/>
</dbReference>
<evidence type="ECO:0000256" key="7">
    <source>
        <dbReference type="ARBA" id="ARBA00023136"/>
    </source>
</evidence>
<accession>A0A0D7WZG5</accession>
<evidence type="ECO:0000256" key="6">
    <source>
        <dbReference type="ARBA" id="ARBA00022989"/>
    </source>
</evidence>
<feature type="transmembrane region" description="Helical" evidence="8">
    <location>
        <begin position="199"/>
        <end position="221"/>
    </location>
</feature>
<comment type="subcellular location">
    <subcellularLocation>
        <location evidence="1">Cell membrane</location>
        <topology evidence="1">Multi-pass membrane protein</topology>
    </subcellularLocation>
</comment>
<dbReference type="PANTHER" id="PTHR30472">
    <property type="entry name" value="FERRIC ENTEROBACTIN TRANSPORT SYSTEM PERMEASE PROTEIN"/>
    <property type="match status" value="1"/>
</dbReference>
<keyword evidence="6 8" id="KW-1133">Transmembrane helix</keyword>
<keyword evidence="4" id="KW-1003">Cell membrane</keyword>
<feature type="transmembrane region" description="Helical" evidence="8">
    <location>
        <begin position="151"/>
        <end position="172"/>
    </location>
</feature>
<keyword evidence="3" id="KW-0813">Transport</keyword>
<proteinExistence type="inferred from homology"/>
<evidence type="ECO:0000256" key="1">
    <source>
        <dbReference type="ARBA" id="ARBA00004651"/>
    </source>
</evidence>
<evidence type="ECO:0000256" key="3">
    <source>
        <dbReference type="ARBA" id="ARBA00022448"/>
    </source>
</evidence>
<dbReference type="CDD" id="cd06550">
    <property type="entry name" value="TM_ABC_iron-siderophores_like"/>
    <property type="match status" value="1"/>
</dbReference>
<evidence type="ECO:0000256" key="8">
    <source>
        <dbReference type="SAM" id="Phobius"/>
    </source>
</evidence>
<gene>
    <name evidence="9" type="ORF">QD47_16340</name>
</gene>
<comment type="caution">
    <text evidence="9">The sequence shown here is derived from an EMBL/GenBank/DDBJ whole genome shotgun (WGS) entry which is preliminary data.</text>
</comment>
<evidence type="ECO:0000313" key="9">
    <source>
        <dbReference type="EMBL" id="KJD44555.1"/>
    </source>
</evidence>
<dbReference type="FunFam" id="1.10.3470.10:FF:000001">
    <property type="entry name" value="Vitamin B12 ABC transporter permease BtuC"/>
    <property type="match status" value="1"/>
</dbReference>
<dbReference type="EMBL" id="JTHP01000033">
    <property type="protein sequence ID" value="KJD44555.1"/>
    <property type="molecule type" value="Genomic_DNA"/>
</dbReference>
<name>A0A0D7WZG5_9BACL</name>
<evidence type="ECO:0000256" key="4">
    <source>
        <dbReference type="ARBA" id="ARBA00022475"/>
    </source>
</evidence>
<dbReference type="GO" id="GO:0005886">
    <property type="term" value="C:plasma membrane"/>
    <property type="evidence" value="ECO:0007669"/>
    <property type="project" value="UniProtKB-SubCell"/>
</dbReference>
<dbReference type="SUPFAM" id="SSF81345">
    <property type="entry name" value="ABC transporter involved in vitamin B12 uptake, BtuC"/>
    <property type="match status" value="1"/>
</dbReference>
<dbReference type="RefSeq" id="WP_044647148.1">
    <property type="nucleotide sequence ID" value="NZ_JTHP01000033.1"/>
</dbReference>
<feature type="transmembrane region" description="Helical" evidence="8">
    <location>
        <begin position="233"/>
        <end position="266"/>
    </location>
</feature>
<evidence type="ECO:0000256" key="5">
    <source>
        <dbReference type="ARBA" id="ARBA00022692"/>
    </source>
</evidence>
<comment type="similarity">
    <text evidence="2">Belongs to the binding-protein-dependent transport system permease family. FecCD subfamily.</text>
</comment>
<dbReference type="OrthoDB" id="9811721at2"/>
<keyword evidence="7 8" id="KW-0472">Membrane</keyword>
<feature type="transmembrane region" description="Helical" evidence="8">
    <location>
        <begin position="278"/>
        <end position="296"/>
    </location>
</feature>
<organism evidence="9 10">
    <name type="scientific">Paenibacillus terrae</name>
    <dbReference type="NCBI Taxonomy" id="159743"/>
    <lineage>
        <taxon>Bacteria</taxon>
        <taxon>Bacillati</taxon>
        <taxon>Bacillota</taxon>
        <taxon>Bacilli</taxon>
        <taxon>Bacillales</taxon>
        <taxon>Paenibacillaceae</taxon>
        <taxon>Paenibacillus</taxon>
    </lineage>
</organism>
<dbReference type="Gene3D" id="1.10.3470.10">
    <property type="entry name" value="ABC transporter involved in vitamin B12 uptake, BtuC"/>
    <property type="match status" value="1"/>
</dbReference>
<feature type="transmembrane region" description="Helical" evidence="8">
    <location>
        <begin position="12"/>
        <end position="34"/>
    </location>
</feature>
<keyword evidence="5 8" id="KW-0812">Transmembrane</keyword>
<keyword evidence="10" id="KW-1185">Reference proteome</keyword>
<dbReference type="Pfam" id="PF01032">
    <property type="entry name" value="FecCD"/>
    <property type="match status" value="1"/>
</dbReference>
<dbReference type="InterPro" id="IPR000522">
    <property type="entry name" value="ABC_transptr_permease_BtuC"/>
</dbReference>
<sequence>MLTTNLRKWTGLGVCLILLTGALSLGLLMGRTLINPNFMISSLFHYDAQNVEHVLIHTERLPRTVIAAVVGASLAMAGAFMQALTRNPLASPSTFGINAGALFFVSIAAVAFSVESMMSLMGFALIGAGLAAILVYVIGSLGRDGLTPVKIVLSGSAIHALFMSMIQIILVMNETGMQNVLFWMAGSVSGRSLEMLQPLFPFMLAAGISAMFMGRAVNLLVTGEDVAKGLGQNILWVKCVMGLIIVVLAGCSVAIAGAIGFVGLIIPHVARALVGADYRWITPFSAVLGALLLVSADTAARVLISPQEIPIGVITALIGVPFFVYIARKGVAWK</sequence>
<protein>
    <submittedName>
        <fullName evidence="9">Siderophore ABC transporter permease</fullName>
    </submittedName>
</protein>
<evidence type="ECO:0000313" key="10">
    <source>
        <dbReference type="Proteomes" id="UP000032534"/>
    </source>
</evidence>
<feature type="transmembrane region" description="Helical" evidence="8">
    <location>
        <begin position="95"/>
        <end position="114"/>
    </location>
</feature>
<feature type="transmembrane region" description="Helical" evidence="8">
    <location>
        <begin position="308"/>
        <end position="327"/>
    </location>
</feature>
<reference evidence="9 10" key="1">
    <citation type="submission" date="2014-11" db="EMBL/GenBank/DDBJ databases">
        <title>Draft Genome Sequences of Paenibacillus polymyxa NRRL B-30509 and Paenibacillus terrae NRRL B-30644, Strains from a Poultry Environment that Produce Tridecaptin A and Paenicidins.</title>
        <authorList>
            <person name="van Belkum M.J."/>
            <person name="Lohans C.T."/>
            <person name="Vederas J.C."/>
        </authorList>
    </citation>
    <scope>NUCLEOTIDE SEQUENCE [LARGE SCALE GENOMIC DNA]</scope>
    <source>
        <strain evidence="9 10">NRRL B-30644</strain>
    </source>
</reference>
<dbReference type="Proteomes" id="UP000032534">
    <property type="component" value="Unassembled WGS sequence"/>
</dbReference>
<dbReference type="InterPro" id="IPR037294">
    <property type="entry name" value="ABC_BtuC-like"/>
</dbReference>
<dbReference type="PATRIC" id="fig|159743.3.peg.3633"/>
<feature type="transmembrane region" description="Helical" evidence="8">
    <location>
        <begin position="120"/>
        <end position="139"/>
    </location>
</feature>
<dbReference type="GO" id="GO:0022857">
    <property type="term" value="F:transmembrane transporter activity"/>
    <property type="evidence" value="ECO:0007669"/>
    <property type="project" value="InterPro"/>
</dbReference>
<feature type="transmembrane region" description="Helical" evidence="8">
    <location>
        <begin position="65"/>
        <end position="83"/>
    </location>
</feature>
<dbReference type="AlphaFoldDB" id="A0A0D7WZG5"/>
<evidence type="ECO:0000256" key="2">
    <source>
        <dbReference type="ARBA" id="ARBA00007935"/>
    </source>
</evidence>